<dbReference type="GO" id="GO:0004674">
    <property type="term" value="F:protein serine/threonine kinase activity"/>
    <property type="evidence" value="ECO:0007669"/>
    <property type="project" value="UniProtKB-KW"/>
</dbReference>
<protein>
    <recommendedName>
        <fullName evidence="13">Protein kinase domain-containing protein</fullName>
    </recommendedName>
</protein>
<keyword evidence="6 11" id="KW-0547">Nucleotide-binding</keyword>
<evidence type="ECO:0000256" key="7">
    <source>
        <dbReference type="ARBA" id="ARBA00022840"/>
    </source>
</evidence>
<accession>A0A5J9U9Z9</accession>
<organism evidence="14 15">
    <name type="scientific">Eragrostis curvula</name>
    <name type="common">weeping love grass</name>
    <dbReference type="NCBI Taxonomy" id="38414"/>
    <lineage>
        <taxon>Eukaryota</taxon>
        <taxon>Viridiplantae</taxon>
        <taxon>Streptophyta</taxon>
        <taxon>Embryophyta</taxon>
        <taxon>Tracheophyta</taxon>
        <taxon>Spermatophyta</taxon>
        <taxon>Magnoliopsida</taxon>
        <taxon>Liliopsida</taxon>
        <taxon>Poales</taxon>
        <taxon>Poaceae</taxon>
        <taxon>PACMAD clade</taxon>
        <taxon>Chloridoideae</taxon>
        <taxon>Eragrostideae</taxon>
        <taxon>Eragrostidinae</taxon>
        <taxon>Eragrostis</taxon>
    </lineage>
</organism>
<evidence type="ECO:0000256" key="3">
    <source>
        <dbReference type="ARBA" id="ARBA00022679"/>
    </source>
</evidence>
<dbReference type="InterPro" id="IPR011009">
    <property type="entry name" value="Kinase-like_dom_sf"/>
</dbReference>
<comment type="subcellular location">
    <subcellularLocation>
        <location evidence="1">Membrane</location>
        <topology evidence="1">Single-pass type I membrane protein</topology>
    </subcellularLocation>
</comment>
<keyword evidence="4" id="KW-0812">Transmembrane</keyword>
<evidence type="ECO:0000256" key="9">
    <source>
        <dbReference type="ARBA" id="ARBA00023136"/>
    </source>
</evidence>
<proteinExistence type="predicted"/>
<keyword evidence="5 12" id="KW-0732">Signal</keyword>
<evidence type="ECO:0000313" key="15">
    <source>
        <dbReference type="Proteomes" id="UP000324897"/>
    </source>
</evidence>
<dbReference type="Proteomes" id="UP000324897">
    <property type="component" value="Chromosome 7"/>
</dbReference>
<sequence>VTAAAGSLLLICIFVLVWHQKGREIRFLLCKRTGRNTNKNIEAIISSPGSIGPKRYNYAEIVKMTSAFSNKIGEGGFGIVSKGTLHDGRVVAVKLLKGSKAKGADFVNEVTIIGRTFHNNIASLVGFCYEGSKQALVYEYMPNSSLDKYIYSENPKSILGWDTLYAIAIGIAPDFGLAKLCNNMESNISISGARSTRGFMAPEVHSQLYGNVTTKSDVYSYGMMLLEMVGGRKNFKS</sequence>
<evidence type="ECO:0000256" key="10">
    <source>
        <dbReference type="ARBA" id="ARBA00023180"/>
    </source>
</evidence>
<dbReference type="GO" id="GO:0016020">
    <property type="term" value="C:membrane"/>
    <property type="evidence" value="ECO:0007669"/>
    <property type="project" value="UniProtKB-SubCell"/>
</dbReference>
<dbReference type="FunFam" id="3.30.200.20:FF:000178">
    <property type="entry name" value="serine/threonine-protein kinase PBS1-like"/>
    <property type="match status" value="1"/>
</dbReference>
<dbReference type="OrthoDB" id="544400at2759"/>
<evidence type="ECO:0000256" key="1">
    <source>
        <dbReference type="ARBA" id="ARBA00004479"/>
    </source>
</evidence>
<dbReference type="PANTHER" id="PTHR27009">
    <property type="entry name" value="RUST RESISTANCE KINASE LR10-RELATED"/>
    <property type="match status" value="1"/>
</dbReference>
<gene>
    <name evidence="14" type="ORF">EJB05_36673</name>
</gene>
<keyword evidence="7 11" id="KW-0067">ATP-binding</keyword>
<dbReference type="InterPro" id="IPR017441">
    <property type="entry name" value="Protein_kinase_ATP_BS"/>
</dbReference>
<evidence type="ECO:0000256" key="12">
    <source>
        <dbReference type="SAM" id="SignalP"/>
    </source>
</evidence>
<dbReference type="PROSITE" id="PS50011">
    <property type="entry name" value="PROTEIN_KINASE_DOM"/>
    <property type="match status" value="1"/>
</dbReference>
<reference evidence="14 15" key="1">
    <citation type="journal article" date="2019" name="Sci. Rep.">
        <title>A high-quality genome of Eragrostis curvula grass provides insights into Poaceae evolution and supports new strategies to enhance forage quality.</title>
        <authorList>
            <person name="Carballo J."/>
            <person name="Santos B.A.C.M."/>
            <person name="Zappacosta D."/>
            <person name="Garbus I."/>
            <person name="Selva J.P."/>
            <person name="Gallo C.A."/>
            <person name="Diaz A."/>
            <person name="Albertini E."/>
            <person name="Caccamo M."/>
            <person name="Echenique V."/>
        </authorList>
    </citation>
    <scope>NUCLEOTIDE SEQUENCE [LARGE SCALE GENOMIC DNA]</scope>
    <source>
        <strain evidence="15">cv. Victoria</strain>
        <tissue evidence="14">Leaf</tissue>
    </source>
</reference>
<dbReference type="Gene3D" id="3.30.200.20">
    <property type="entry name" value="Phosphorylase Kinase, domain 1"/>
    <property type="match status" value="1"/>
</dbReference>
<keyword evidence="3" id="KW-0808">Transferase</keyword>
<feature type="non-terminal residue" evidence="14">
    <location>
        <position position="237"/>
    </location>
</feature>
<feature type="signal peptide" evidence="12">
    <location>
        <begin position="1"/>
        <end position="19"/>
    </location>
</feature>
<keyword evidence="15" id="KW-1185">Reference proteome</keyword>
<dbReference type="Gramene" id="TVU20465">
    <property type="protein sequence ID" value="TVU20465"/>
    <property type="gene ID" value="EJB05_36673"/>
</dbReference>
<feature type="binding site" evidence="11">
    <location>
        <position position="94"/>
    </location>
    <ligand>
        <name>ATP</name>
        <dbReference type="ChEBI" id="CHEBI:30616"/>
    </ligand>
</feature>
<keyword evidence="9" id="KW-0472">Membrane</keyword>
<keyword evidence="2" id="KW-0723">Serine/threonine-protein kinase</keyword>
<dbReference type="InterPro" id="IPR001245">
    <property type="entry name" value="Ser-Thr/Tyr_kinase_cat_dom"/>
</dbReference>
<name>A0A5J9U9Z9_9POAL</name>
<dbReference type="Gene3D" id="1.10.510.10">
    <property type="entry name" value="Transferase(Phosphotransferase) domain 1"/>
    <property type="match status" value="1"/>
</dbReference>
<dbReference type="PROSITE" id="PS00107">
    <property type="entry name" value="PROTEIN_KINASE_ATP"/>
    <property type="match status" value="1"/>
</dbReference>
<dbReference type="SUPFAM" id="SSF56112">
    <property type="entry name" value="Protein kinase-like (PK-like)"/>
    <property type="match status" value="1"/>
</dbReference>
<keyword evidence="2" id="KW-0418">Kinase</keyword>
<dbReference type="InterPro" id="IPR045874">
    <property type="entry name" value="LRK10/LRL21-25-like"/>
</dbReference>
<evidence type="ECO:0000259" key="13">
    <source>
        <dbReference type="PROSITE" id="PS50011"/>
    </source>
</evidence>
<dbReference type="GO" id="GO:0005524">
    <property type="term" value="F:ATP binding"/>
    <property type="evidence" value="ECO:0007669"/>
    <property type="project" value="UniProtKB-UniRule"/>
</dbReference>
<dbReference type="EMBL" id="RWGY01000029">
    <property type="protein sequence ID" value="TVU20465.1"/>
    <property type="molecule type" value="Genomic_DNA"/>
</dbReference>
<feature type="chain" id="PRO_5023843149" description="Protein kinase domain-containing protein" evidence="12">
    <location>
        <begin position="20"/>
        <end position="237"/>
    </location>
</feature>
<dbReference type="AlphaFoldDB" id="A0A5J9U9Z9"/>
<feature type="non-terminal residue" evidence="14">
    <location>
        <position position="1"/>
    </location>
</feature>
<evidence type="ECO:0000313" key="14">
    <source>
        <dbReference type="EMBL" id="TVU20465.1"/>
    </source>
</evidence>
<evidence type="ECO:0000256" key="8">
    <source>
        <dbReference type="ARBA" id="ARBA00022989"/>
    </source>
</evidence>
<evidence type="ECO:0000256" key="2">
    <source>
        <dbReference type="ARBA" id="ARBA00022527"/>
    </source>
</evidence>
<keyword evidence="10" id="KW-0325">Glycoprotein</keyword>
<dbReference type="Pfam" id="PF07714">
    <property type="entry name" value="PK_Tyr_Ser-Thr"/>
    <property type="match status" value="1"/>
</dbReference>
<keyword evidence="8" id="KW-1133">Transmembrane helix</keyword>
<feature type="domain" description="Protein kinase" evidence="13">
    <location>
        <begin position="66"/>
        <end position="237"/>
    </location>
</feature>
<comment type="caution">
    <text evidence="14">The sequence shown here is derived from an EMBL/GenBank/DDBJ whole genome shotgun (WGS) entry which is preliminary data.</text>
</comment>
<dbReference type="Pfam" id="PF00069">
    <property type="entry name" value="Pkinase"/>
    <property type="match status" value="1"/>
</dbReference>
<evidence type="ECO:0000256" key="11">
    <source>
        <dbReference type="PROSITE-ProRule" id="PRU10141"/>
    </source>
</evidence>
<evidence type="ECO:0000256" key="4">
    <source>
        <dbReference type="ARBA" id="ARBA00022692"/>
    </source>
</evidence>
<evidence type="ECO:0000256" key="5">
    <source>
        <dbReference type="ARBA" id="ARBA00022729"/>
    </source>
</evidence>
<evidence type="ECO:0000256" key="6">
    <source>
        <dbReference type="ARBA" id="ARBA00022741"/>
    </source>
</evidence>
<dbReference type="InterPro" id="IPR000719">
    <property type="entry name" value="Prot_kinase_dom"/>
</dbReference>